<dbReference type="Proteomes" id="UP000215367">
    <property type="component" value="Unassembled WGS sequence"/>
</dbReference>
<dbReference type="GO" id="GO:0009425">
    <property type="term" value="C:bacterial-type flagellum basal body"/>
    <property type="evidence" value="ECO:0007669"/>
    <property type="project" value="UniProtKB-SubCell"/>
</dbReference>
<evidence type="ECO:0000256" key="3">
    <source>
        <dbReference type="ARBA" id="ARBA00010299"/>
    </source>
</evidence>
<sequence>MGMPIKIRDNFKSLSGSERTAVIFLALGEERGSRLMEKLDDDEIRMVSRAMASLGNVTSNLVEALLRSFTERFANTGSVVGSYDSTERMLSRFLPDDRVSEIMGEIRGPAGRTMWEKMSNVNEGVLATYLAGEYPQTAAVILSRMRSDHAAKVLPLLAPALRLEVIERMIQIESVQREVLLDIESILHNEFMANYARTHGADTHERMADIFNRIDRDTMAEIFTDLDAVMPDSTHRIRQLMFTFEDLLRLDRVSLQAVIRRCDTGQLAIALKGAEALQRDHFLSVLSERARMILQDEIENMGPVRMRDVNEAQAEIVQVAKAMADDGAIVLPQSDESDAVVY</sequence>
<keyword evidence="14" id="KW-0282">Flagellum</keyword>
<dbReference type="InterPro" id="IPR032779">
    <property type="entry name" value="FliG_M"/>
</dbReference>
<reference evidence="15 17" key="2">
    <citation type="submission" date="2018-09" db="EMBL/GenBank/DDBJ databases">
        <title>Whole genome based analysis of evolution and adaptive divergence in Indian and Brazilian strains of Azospirillum brasilense.</title>
        <authorList>
            <person name="Singh C."/>
            <person name="Tripathi A.K."/>
        </authorList>
    </citation>
    <scope>NUCLEOTIDE SEQUENCE [LARGE SCALE GENOMIC DNA]</scope>
    <source>
        <strain evidence="15 17">MTCC4039</strain>
        <plasmid evidence="15 17">p4</plasmid>
    </source>
</reference>
<gene>
    <name evidence="15" type="primary">fliG</name>
    <name evidence="14" type="ORF">CHT98_23055</name>
    <name evidence="15" type="ORF">D3869_26385</name>
</gene>
<dbReference type="PANTHER" id="PTHR30534">
    <property type="entry name" value="FLAGELLAR MOTOR SWITCH PROTEIN FLIG"/>
    <property type="match status" value="1"/>
</dbReference>
<keyword evidence="14" id="KW-0614">Plasmid</keyword>
<evidence type="ECO:0000313" key="14">
    <source>
        <dbReference type="EMBL" id="OYD82071.1"/>
    </source>
</evidence>
<evidence type="ECO:0000259" key="12">
    <source>
        <dbReference type="Pfam" id="PF14841"/>
    </source>
</evidence>
<dbReference type="GO" id="GO:0006935">
    <property type="term" value="P:chemotaxis"/>
    <property type="evidence" value="ECO:0007669"/>
    <property type="project" value="UniProtKB-KW"/>
</dbReference>
<comment type="similarity">
    <text evidence="3">Belongs to the FliG family.</text>
</comment>
<evidence type="ECO:0000256" key="7">
    <source>
        <dbReference type="ARBA" id="ARBA00022779"/>
    </source>
</evidence>
<evidence type="ECO:0000259" key="11">
    <source>
        <dbReference type="Pfam" id="PF01706"/>
    </source>
</evidence>
<dbReference type="GO" id="GO:0071973">
    <property type="term" value="P:bacterial-type flagellum-dependent cell motility"/>
    <property type="evidence" value="ECO:0007669"/>
    <property type="project" value="InterPro"/>
</dbReference>
<comment type="function">
    <text evidence="10">FliG is one of three proteins (FliG, FliN, FliM) that forms the rotor-mounted switch complex (C ring), located at the base of the basal body. This complex interacts with the CheY and CheZ chemotaxis proteins, in addition to contacting components of the motor that determine the direction of flagellar rotation.</text>
</comment>
<dbReference type="InterPro" id="IPR023087">
    <property type="entry name" value="Flg_Motor_Flig_C"/>
</dbReference>
<name>A0A235H8B4_AZOBR</name>
<dbReference type="GO" id="GO:0005886">
    <property type="term" value="C:plasma membrane"/>
    <property type="evidence" value="ECO:0007669"/>
    <property type="project" value="UniProtKB-SubCell"/>
</dbReference>
<feature type="domain" description="Flagellar motor switch protein FliG middle" evidence="12">
    <location>
        <begin position="125"/>
        <end position="195"/>
    </location>
</feature>
<keyword evidence="5" id="KW-1003">Cell membrane</keyword>
<evidence type="ECO:0000313" key="16">
    <source>
        <dbReference type="Proteomes" id="UP000215367"/>
    </source>
</evidence>
<evidence type="ECO:0000256" key="5">
    <source>
        <dbReference type="ARBA" id="ARBA00022475"/>
    </source>
</evidence>
<keyword evidence="6" id="KW-0145">Chemotaxis</keyword>
<reference evidence="14 16" key="1">
    <citation type="submission" date="2017-07" db="EMBL/GenBank/DDBJ databases">
        <title>Whole genome sequence of Azospirillum brasilense 2A1, a potential biofertilizer strain.</title>
        <authorList>
            <person name="Fontana C.A."/>
            <person name="Toffoli L.M."/>
            <person name="Salazar S.M."/>
            <person name="Puglisi E."/>
            <person name="Pedraza R."/>
            <person name="Bassi D."/>
            <person name="Cocconcelli P.S."/>
        </authorList>
    </citation>
    <scope>NUCLEOTIDE SEQUENCE [LARGE SCALE GENOMIC DNA]</scope>
    <source>
        <strain evidence="14 16">2A1</strain>
        <plasmid evidence="14">unnamed</plasmid>
    </source>
</reference>
<dbReference type="InterPro" id="IPR000090">
    <property type="entry name" value="Flg_Motor_Flig"/>
</dbReference>
<keyword evidence="14" id="KW-0969">Cilium</keyword>
<evidence type="ECO:0000256" key="6">
    <source>
        <dbReference type="ARBA" id="ARBA00022500"/>
    </source>
</evidence>
<dbReference type="GO" id="GO:0003774">
    <property type="term" value="F:cytoskeletal motor activity"/>
    <property type="evidence" value="ECO:0007669"/>
    <property type="project" value="InterPro"/>
</dbReference>
<evidence type="ECO:0000256" key="10">
    <source>
        <dbReference type="ARBA" id="ARBA00025598"/>
    </source>
</evidence>
<organism evidence="14 16">
    <name type="scientific">Azospirillum brasilense</name>
    <dbReference type="NCBI Taxonomy" id="192"/>
    <lineage>
        <taxon>Bacteria</taxon>
        <taxon>Pseudomonadati</taxon>
        <taxon>Pseudomonadota</taxon>
        <taxon>Alphaproteobacteria</taxon>
        <taxon>Rhodospirillales</taxon>
        <taxon>Azospirillaceae</taxon>
        <taxon>Azospirillum</taxon>
    </lineage>
</organism>
<dbReference type="Pfam" id="PF01706">
    <property type="entry name" value="FliG_C"/>
    <property type="match status" value="1"/>
</dbReference>
<accession>A0A235H8B4</accession>
<evidence type="ECO:0000313" key="15">
    <source>
        <dbReference type="EMBL" id="QCO18808.1"/>
    </source>
</evidence>
<geneLocation type="plasmid" evidence="14">
    <name>unnamed</name>
</geneLocation>
<evidence type="ECO:0000256" key="1">
    <source>
        <dbReference type="ARBA" id="ARBA00004117"/>
    </source>
</evidence>
<dbReference type="EMBL" id="NOWT01000026">
    <property type="protein sequence ID" value="OYD82071.1"/>
    <property type="molecule type" value="Genomic_DNA"/>
</dbReference>
<protein>
    <recommendedName>
        <fullName evidence="4">Flagellar motor switch protein FliG</fullName>
    </recommendedName>
</protein>
<evidence type="ECO:0000256" key="9">
    <source>
        <dbReference type="ARBA" id="ARBA00023143"/>
    </source>
</evidence>
<dbReference type="EMBL" id="CP032348">
    <property type="protein sequence ID" value="QCO18808.1"/>
    <property type="molecule type" value="Genomic_DNA"/>
</dbReference>
<feature type="domain" description="Flagellar motor switch protein FliG C-terminal" evidence="11">
    <location>
        <begin position="226"/>
        <end position="331"/>
    </location>
</feature>
<keyword evidence="9" id="KW-0975">Bacterial flagellum</keyword>
<dbReference type="AlphaFoldDB" id="A0A235H8B4"/>
<dbReference type="Proteomes" id="UP000298693">
    <property type="component" value="Plasmid p4"/>
</dbReference>
<dbReference type="PRINTS" id="PR00954">
    <property type="entry name" value="FLGMOTORFLIG"/>
</dbReference>
<geneLocation type="plasmid" evidence="15">
    <name>p4</name>
</geneLocation>
<evidence type="ECO:0000256" key="4">
    <source>
        <dbReference type="ARBA" id="ARBA00021870"/>
    </source>
</evidence>
<dbReference type="Pfam" id="PF14842">
    <property type="entry name" value="FliG_N"/>
    <property type="match status" value="1"/>
</dbReference>
<dbReference type="InterPro" id="IPR028263">
    <property type="entry name" value="FliG_N"/>
</dbReference>
<evidence type="ECO:0000313" key="17">
    <source>
        <dbReference type="Proteomes" id="UP000298693"/>
    </source>
</evidence>
<dbReference type="SUPFAM" id="SSF48029">
    <property type="entry name" value="FliG"/>
    <property type="match status" value="2"/>
</dbReference>
<proteinExistence type="inferred from homology"/>
<dbReference type="Pfam" id="PF14841">
    <property type="entry name" value="FliG_M"/>
    <property type="match status" value="1"/>
</dbReference>
<keyword evidence="14" id="KW-0966">Cell projection</keyword>
<keyword evidence="8" id="KW-0472">Membrane</keyword>
<feature type="domain" description="Flagellar motor switch protein FliG N-terminal" evidence="13">
    <location>
        <begin position="14"/>
        <end position="115"/>
    </location>
</feature>
<comment type="subcellular location">
    <subcellularLocation>
        <location evidence="1">Bacterial flagellum basal body</location>
    </subcellularLocation>
    <subcellularLocation>
        <location evidence="2">Cell membrane</location>
        <topology evidence="2">Peripheral membrane protein</topology>
        <orientation evidence="2">Cytoplasmic side</orientation>
    </subcellularLocation>
</comment>
<dbReference type="PANTHER" id="PTHR30534:SF0">
    <property type="entry name" value="FLAGELLAR MOTOR SWITCH PROTEIN FLIG"/>
    <property type="match status" value="1"/>
</dbReference>
<evidence type="ECO:0000256" key="2">
    <source>
        <dbReference type="ARBA" id="ARBA00004413"/>
    </source>
</evidence>
<evidence type="ECO:0000256" key="8">
    <source>
        <dbReference type="ARBA" id="ARBA00023136"/>
    </source>
</evidence>
<keyword evidence="7" id="KW-0283">Flagellar rotation</keyword>
<dbReference type="InterPro" id="IPR011002">
    <property type="entry name" value="FliG_a-hlx"/>
</dbReference>
<evidence type="ECO:0000259" key="13">
    <source>
        <dbReference type="Pfam" id="PF14842"/>
    </source>
</evidence>
<dbReference type="Gene3D" id="1.10.220.30">
    <property type="match status" value="3"/>
</dbReference>